<keyword evidence="5" id="KW-1185">Reference proteome</keyword>
<dbReference type="AlphaFoldDB" id="A0AAV1QM89"/>
<dbReference type="InterPro" id="IPR023213">
    <property type="entry name" value="CAT-like_dom_sf"/>
</dbReference>
<comment type="caution">
    <text evidence="4">The sequence shown here is derived from an EMBL/GenBank/DDBJ whole genome shotgun (WGS) entry which is preliminary data.</text>
</comment>
<protein>
    <submittedName>
        <fullName evidence="4">Uncharacterized protein</fullName>
    </submittedName>
</protein>
<sequence length="443" mass="49225">MKTEILSSKLIAPSSPTSPHLQKSPISCLEQLALSVYVPRIFFYQAEGEEHGVSDIEEESKQLQKSLSEILTLFYPLGGRYIKDDASIHCNDKGAEYLEVKVNSNLSQFLERKEHHETELLNQLVNLPSESDDTPLVTVQFNMFKCGGVAIGMGVSHRILDAFSAFGFINAFATACRMGVDKVGYRPTFQLASLCPPRDMTGPTPRVPAQENQFKSSNVVMKRFVFSGAAISKLKAAVSAGLRGSELLKRQPTRVEVVIGLIWLALIKVAKARCGHWRPSILRFPVNIRGKTTLPVPENSFGNFIGPVFAKFTPNAENNVQLHELVVQVRDGLSRTIADIANASSGDDLALMLCNAIKEESEARENSEVDLFHFTSWCRFPMYEADFGWGKPTWVTTAISSKKRISTLMDTKDGDGIEAWISLDENNMLLFEQDPDIITFTAR</sequence>
<name>A0AAV1QM89_9ROSI</name>
<dbReference type="GO" id="GO:0016746">
    <property type="term" value="F:acyltransferase activity"/>
    <property type="evidence" value="ECO:0007669"/>
    <property type="project" value="UniProtKB-KW"/>
</dbReference>
<dbReference type="Pfam" id="PF02458">
    <property type="entry name" value="Transferase"/>
    <property type="match status" value="1"/>
</dbReference>
<comment type="similarity">
    <text evidence="1">Belongs to the plant acyltransferase family.</text>
</comment>
<evidence type="ECO:0000256" key="3">
    <source>
        <dbReference type="ARBA" id="ARBA00023315"/>
    </source>
</evidence>
<dbReference type="PANTHER" id="PTHR31623">
    <property type="entry name" value="F21J9.9"/>
    <property type="match status" value="1"/>
</dbReference>
<gene>
    <name evidence="4" type="ORF">DCAF_LOCUS383</name>
</gene>
<evidence type="ECO:0000313" key="4">
    <source>
        <dbReference type="EMBL" id="CAK7322772.1"/>
    </source>
</evidence>
<organism evidence="4 5">
    <name type="scientific">Dovyalis caffra</name>
    <dbReference type="NCBI Taxonomy" id="77055"/>
    <lineage>
        <taxon>Eukaryota</taxon>
        <taxon>Viridiplantae</taxon>
        <taxon>Streptophyta</taxon>
        <taxon>Embryophyta</taxon>
        <taxon>Tracheophyta</taxon>
        <taxon>Spermatophyta</taxon>
        <taxon>Magnoliopsida</taxon>
        <taxon>eudicotyledons</taxon>
        <taxon>Gunneridae</taxon>
        <taxon>Pentapetalae</taxon>
        <taxon>rosids</taxon>
        <taxon>fabids</taxon>
        <taxon>Malpighiales</taxon>
        <taxon>Salicaceae</taxon>
        <taxon>Flacourtieae</taxon>
        <taxon>Dovyalis</taxon>
    </lineage>
</organism>
<dbReference type="Proteomes" id="UP001314170">
    <property type="component" value="Unassembled WGS sequence"/>
</dbReference>
<keyword evidence="3" id="KW-0012">Acyltransferase</keyword>
<dbReference type="PANTHER" id="PTHR31623:SF124">
    <property type="entry name" value="VINORINE SYNTHASE-RELATED"/>
    <property type="match status" value="1"/>
</dbReference>
<evidence type="ECO:0000256" key="2">
    <source>
        <dbReference type="ARBA" id="ARBA00022679"/>
    </source>
</evidence>
<dbReference type="Gene3D" id="3.30.559.10">
    <property type="entry name" value="Chloramphenicol acetyltransferase-like domain"/>
    <property type="match status" value="2"/>
</dbReference>
<accession>A0AAV1QM89</accession>
<dbReference type="EMBL" id="CAWUPB010000027">
    <property type="protein sequence ID" value="CAK7322772.1"/>
    <property type="molecule type" value="Genomic_DNA"/>
</dbReference>
<evidence type="ECO:0000256" key="1">
    <source>
        <dbReference type="ARBA" id="ARBA00009861"/>
    </source>
</evidence>
<keyword evidence="2" id="KW-0808">Transferase</keyword>
<reference evidence="4 5" key="1">
    <citation type="submission" date="2024-01" db="EMBL/GenBank/DDBJ databases">
        <authorList>
            <person name="Waweru B."/>
        </authorList>
    </citation>
    <scope>NUCLEOTIDE SEQUENCE [LARGE SCALE GENOMIC DNA]</scope>
</reference>
<proteinExistence type="inferred from homology"/>
<evidence type="ECO:0000313" key="5">
    <source>
        <dbReference type="Proteomes" id="UP001314170"/>
    </source>
</evidence>